<dbReference type="EMBL" id="SRLO01000681">
    <property type="protein sequence ID" value="TNN48806.1"/>
    <property type="molecule type" value="Genomic_DNA"/>
</dbReference>
<name>A0A4Z2G5F1_9TELE</name>
<dbReference type="Proteomes" id="UP000314294">
    <property type="component" value="Unassembled WGS sequence"/>
</dbReference>
<comment type="caution">
    <text evidence="1">The sequence shown here is derived from an EMBL/GenBank/DDBJ whole genome shotgun (WGS) entry which is preliminary data.</text>
</comment>
<proteinExistence type="predicted"/>
<gene>
    <name evidence="1" type="ORF">EYF80_040981</name>
</gene>
<dbReference type="AlphaFoldDB" id="A0A4Z2G5F1"/>
<organism evidence="1 2">
    <name type="scientific">Liparis tanakae</name>
    <name type="common">Tanaka's snailfish</name>
    <dbReference type="NCBI Taxonomy" id="230148"/>
    <lineage>
        <taxon>Eukaryota</taxon>
        <taxon>Metazoa</taxon>
        <taxon>Chordata</taxon>
        <taxon>Craniata</taxon>
        <taxon>Vertebrata</taxon>
        <taxon>Euteleostomi</taxon>
        <taxon>Actinopterygii</taxon>
        <taxon>Neopterygii</taxon>
        <taxon>Teleostei</taxon>
        <taxon>Neoteleostei</taxon>
        <taxon>Acanthomorphata</taxon>
        <taxon>Eupercaria</taxon>
        <taxon>Perciformes</taxon>
        <taxon>Cottioidei</taxon>
        <taxon>Cottales</taxon>
        <taxon>Liparidae</taxon>
        <taxon>Liparis</taxon>
    </lineage>
</organism>
<keyword evidence="2" id="KW-1185">Reference proteome</keyword>
<accession>A0A4Z2G5F1</accession>
<evidence type="ECO:0000313" key="1">
    <source>
        <dbReference type="EMBL" id="TNN48806.1"/>
    </source>
</evidence>
<sequence length="96" mass="10903">MNQHQGVNRTWTEVTWVRILFSGRRSPGESTVLWTEVTWVRVLFSGPRSPGLALRSMLTVCLEPSRAFSMASADMRTLFRAGFFTPPRSTTLILRS</sequence>
<reference evidence="1 2" key="1">
    <citation type="submission" date="2019-03" db="EMBL/GenBank/DDBJ databases">
        <title>First draft genome of Liparis tanakae, snailfish: a comprehensive survey of snailfish specific genes.</title>
        <authorList>
            <person name="Kim W."/>
            <person name="Song I."/>
            <person name="Jeong J.-H."/>
            <person name="Kim D."/>
            <person name="Kim S."/>
            <person name="Ryu S."/>
            <person name="Song J.Y."/>
            <person name="Lee S.K."/>
        </authorList>
    </citation>
    <scope>NUCLEOTIDE SEQUENCE [LARGE SCALE GENOMIC DNA]</scope>
    <source>
        <tissue evidence="1">Muscle</tissue>
    </source>
</reference>
<dbReference type="OrthoDB" id="8985490at2759"/>
<protein>
    <submittedName>
        <fullName evidence="1">Uncharacterized protein</fullName>
    </submittedName>
</protein>
<evidence type="ECO:0000313" key="2">
    <source>
        <dbReference type="Proteomes" id="UP000314294"/>
    </source>
</evidence>